<evidence type="ECO:0000256" key="1">
    <source>
        <dbReference type="ARBA" id="ARBA00004123"/>
    </source>
</evidence>
<protein>
    <recommendedName>
        <fullName evidence="3">Zn(2)-C6 fungal-type domain-containing protein</fullName>
    </recommendedName>
</protein>
<dbReference type="SUPFAM" id="SSF57701">
    <property type="entry name" value="Zn2/Cys6 DNA-binding domain"/>
    <property type="match status" value="1"/>
</dbReference>
<dbReference type="SMART" id="SM00066">
    <property type="entry name" value="GAL4"/>
    <property type="match status" value="1"/>
</dbReference>
<reference evidence="4 5" key="1">
    <citation type="journal article" date="2018" name="Sci. Rep.">
        <title>Comparative genomics provides insights into the lifestyle and reveals functional heterogeneity of dark septate endophytic fungi.</title>
        <authorList>
            <person name="Knapp D.G."/>
            <person name="Nemeth J.B."/>
            <person name="Barry K."/>
            <person name="Hainaut M."/>
            <person name="Henrissat B."/>
            <person name="Johnson J."/>
            <person name="Kuo A."/>
            <person name="Lim J.H.P."/>
            <person name="Lipzen A."/>
            <person name="Nolan M."/>
            <person name="Ohm R.A."/>
            <person name="Tamas L."/>
            <person name="Grigoriev I.V."/>
            <person name="Spatafora J.W."/>
            <person name="Nagy L.G."/>
            <person name="Kovacs G.M."/>
        </authorList>
    </citation>
    <scope>NUCLEOTIDE SEQUENCE [LARGE SCALE GENOMIC DNA]</scope>
    <source>
        <strain evidence="4 5">DSE2036</strain>
    </source>
</reference>
<dbReference type="PANTHER" id="PTHR37534:SF20">
    <property type="entry name" value="PRO1A C6 ZINK-FINGER PROTEIN"/>
    <property type="match status" value="1"/>
</dbReference>
<dbReference type="Pfam" id="PF11951">
    <property type="entry name" value="Fungal_trans_2"/>
    <property type="match status" value="1"/>
</dbReference>
<dbReference type="PROSITE" id="PS00463">
    <property type="entry name" value="ZN2_CY6_FUNGAL_1"/>
    <property type="match status" value="1"/>
</dbReference>
<accession>A0A2V1D4Z6</accession>
<comment type="subcellular location">
    <subcellularLocation>
        <location evidence="1">Nucleus</location>
    </subcellularLocation>
</comment>
<dbReference type="GO" id="GO:0005634">
    <property type="term" value="C:nucleus"/>
    <property type="evidence" value="ECO:0007669"/>
    <property type="project" value="UniProtKB-SubCell"/>
</dbReference>
<organism evidence="4 5">
    <name type="scientific">Periconia macrospinosa</name>
    <dbReference type="NCBI Taxonomy" id="97972"/>
    <lineage>
        <taxon>Eukaryota</taxon>
        <taxon>Fungi</taxon>
        <taxon>Dikarya</taxon>
        <taxon>Ascomycota</taxon>
        <taxon>Pezizomycotina</taxon>
        <taxon>Dothideomycetes</taxon>
        <taxon>Pleosporomycetidae</taxon>
        <taxon>Pleosporales</taxon>
        <taxon>Massarineae</taxon>
        <taxon>Periconiaceae</taxon>
        <taxon>Periconia</taxon>
    </lineage>
</organism>
<gene>
    <name evidence="4" type="ORF">DM02DRAFT_619550</name>
</gene>
<dbReference type="EMBL" id="KZ805620">
    <property type="protein sequence ID" value="PVH93055.1"/>
    <property type="molecule type" value="Genomic_DNA"/>
</dbReference>
<dbReference type="InterPro" id="IPR001138">
    <property type="entry name" value="Zn2Cys6_DnaBD"/>
</dbReference>
<evidence type="ECO:0000256" key="2">
    <source>
        <dbReference type="ARBA" id="ARBA00023242"/>
    </source>
</evidence>
<dbReference type="PROSITE" id="PS50048">
    <property type="entry name" value="ZN2_CY6_FUNGAL_2"/>
    <property type="match status" value="1"/>
</dbReference>
<dbReference type="InterPro" id="IPR036864">
    <property type="entry name" value="Zn2-C6_fun-type_DNA-bd_sf"/>
</dbReference>
<name>A0A2V1D4Z6_9PLEO</name>
<dbReference type="STRING" id="97972.A0A2V1D4Z6"/>
<evidence type="ECO:0000259" key="3">
    <source>
        <dbReference type="PROSITE" id="PS50048"/>
    </source>
</evidence>
<evidence type="ECO:0000313" key="5">
    <source>
        <dbReference type="Proteomes" id="UP000244855"/>
    </source>
</evidence>
<dbReference type="GO" id="GO:0000981">
    <property type="term" value="F:DNA-binding transcription factor activity, RNA polymerase II-specific"/>
    <property type="evidence" value="ECO:0007669"/>
    <property type="project" value="InterPro"/>
</dbReference>
<evidence type="ECO:0000313" key="4">
    <source>
        <dbReference type="EMBL" id="PVH93055.1"/>
    </source>
</evidence>
<dbReference type="Gene3D" id="4.10.240.10">
    <property type="entry name" value="Zn(2)-C6 fungal-type DNA-binding domain"/>
    <property type="match status" value="1"/>
</dbReference>
<sequence length="603" mass="65746">MSTAKKSGASGGSDGCWTCKLRRKKCDERRPACGICDHLGIACTYGPKPTWMHSRRQQRHMAEKLKQHVKQRAAHRRESANTSTHHAAIHGFNVIPDMVSNDLWSFGRMNDATSASQTATLDDDLSASHGSAPSPLLSNGHERGGCLTGLETSSALETDFIMKYFDFAFPTFFPFYRPGVFETGRSWLLLLLGKSKIAYHSTVSFSYYFFTMALTDASIGEEHAECKQVRWKEIEQHATKCFDGIRAEMLALEPKSQGAPASNMQKMEILGGVIQVLIFESALGKCAPCNPHLTAAFTLLEGIIACSSQSAKEQGHSKIMAAVLEAGQPSWTMPGNSIHIWSPQQAGFRFCAGLLVFMDVVASTALQEAPRLLRHHPDILAEIDDGALVFSDAKIRLSSIVGCRNWVIHSIAKTSALALWKNQQNQAKSLSMIGLVDRASSIANDLTTGIVGLQSRPTSTSSSSDRSTAFTLQPKSSASITSTLIWAHAAQLYLSDVVSGWQLSNTEVRINVTNIIKLLQDVPIHQLRALAWPICVAGCLALESEESSFLTLLSGQSKVYTAGALDDTRQIWKQVWQTRATPGAGTWNLASCFSILGSPILLV</sequence>
<proteinExistence type="predicted"/>
<feature type="domain" description="Zn(2)-C6 fungal-type" evidence="3">
    <location>
        <begin position="15"/>
        <end position="45"/>
    </location>
</feature>
<dbReference type="GO" id="GO:0008270">
    <property type="term" value="F:zinc ion binding"/>
    <property type="evidence" value="ECO:0007669"/>
    <property type="project" value="InterPro"/>
</dbReference>
<dbReference type="AlphaFoldDB" id="A0A2V1D4Z6"/>
<dbReference type="InterPro" id="IPR021858">
    <property type="entry name" value="Fun_TF"/>
</dbReference>
<dbReference type="Pfam" id="PF00172">
    <property type="entry name" value="Zn_clus"/>
    <property type="match status" value="1"/>
</dbReference>
<dbReference type="PANTHER" id="PTHR37534">
    <property type="entry name" value="TRANSCRIPTIONAL ACTIVATOR PROTEIN UGA3"/>
    <property type="match status" value="1"/>
</dbReference>
<dbReference type="OrthoDB" id="5213892at2759"/>
<keyword evidence="2" id="KW-0539">Nucleus</keyword>
<dbReference type="CDD" id="cd00067">
    <property type="entry name" value="GAL4"/>
    <property type="match status" value="1"/>
</dbReference>
<dbReference type="Proteomes" id="UP000244855">
    <property type="component" value="Unassembled WGS sequence"/>
</dbReference>
<keyword evidence="5" id="KW-1185">Reference proteome</keyword>